<dbReference type="InterPro" id="IPR021771">
    <property type="entry name" value="Triacylglycerol_lipase_N"/>
</dbReference>
<feature type="active site" description="Nucleophile" evidence="5">
    <location>
        <position position="254"/>
    </location>
</feature>
<dbReference type="PANTHER" id="PTHR14226:SF10">
    <property type="entry name" value="TRIACYLGLYCEROL LIPASE 4-RELATED"/>
    <property type="match status" value="1"/>
</dbReference>
<comment type="caution">
    <text evidence="5">Lacks conserved residue(s) required for the propagation of feature annotation.</text>
</comment>
<evidence type="ECO:0000313" key="8">
    <source>
        <dbReference type="EMBL" id="OBT98547.1"/>
    </source>
</evidence>
<dbReference type="EMBL" id="KV460216">
    <property type="protein sequence ID" value="OBT98547.1"/>
    <property type="molecule type" value="Genomic_DNA"/>
</dbReference>
<protein>
    <recommendedName>
        <fullName evidence="7">PNPLA domain-containing protein</fullName>
    </recommendedName>
</protein>
<keyword evidence="3 5" id="KW-0442">Lipid degradation</keyword>
<dbReference type="Gene3D" id="3.40.1090.10">
    <property type="entry name" value="Cytosolic phospholipase A2 catalytic domain"/>
    <property type="match status" value="2"/>
</dbReference>
<reference evidence="9" key="2">
    <citation type="journal article" date="2018" name="Nat. Commun.">
        <title>Extreme sensitivity to ultraviolet light in the fungal pathogen causing white-nose syndrome of bats.</title>
        <authorList>
            <person name="Palmer J.M."/>
            <person name="Drees K.P."/>
            <person name="Foster J.T."/>
            <person name="Lindner D.L."/>
        </authorList>
    </citation>
    <scope>NUCLEOTIDE SEQUENCE [LARGE SCALE GENOMIC DNA]</scope>
    <source>
        <strain evidence="9">UAMH 10579</strain>
    </source>
</reference>
<dbReference type="GO" id="GO:0004806">
    <property type="term" value="F:triacylglycerol lipase activity"/>
    <property type="evidence" value="ECO:0007669"/>
    <property type="project" value="InterPro"/>
</dbReference>
<sequence>MLSLVDTPTPHASAATWVDSIAATPQTANTSRSRRSLPQLAQLAKTSNTYLTSTVLHLRDGLTSNQRLAAQHRAENIHLVTQRLRDATRVEEWRAAALELDILEGNEAWKTDNETSEFDAPLIQARLDLLNEARASGDVRRMLYLVRTSLSRGLGGMGNVELYQHSHVGTKDLIESYIDATIETIQRLARTEDKALPPGLDTKDLMEQVVLARQAFGRSALLLSGGATLGMYHIGVLKALFEEKLLPRIISGASAGSIVCSVLCTRTDEEIPDVLRGFPHGNLAVFEEHDREEGALEHIARLLTDGAWIDIKHLTKVMQELLGDMTFQEAYNRTRRILNICVSPSSIYELPRLLNYITSPNVLIWSAVAASCSVPFVFSSAHILAKNPATGEHSPWNPTPLRWIDGSVDNDLPMTSLAEMFNVNHFIVSQVNPHIVPFLSSSAPSLSQPSAFKLNSHLAPLLAPLTRLAKSEALHRLHVLAQLGVLPNICNKARNMLSQKYSGDITILPRVEYRDFVAILKNPTPGFMVRACEAGERATWPLLGRVRNHCSVELELDRAVAELRARAVFGRVEGEGGAHGHGYGGRKGGRPVVDRTCTSVT</sequence>
<dbReference type="GeneID" id="28837024"/>
<evidence type="ECO:0000256" key="2">
    <source>
        <dbReference type="ARBA" id="ARBA00022801"/>
    </source>
</evidence>
<keyword evidence="2 5" id="KW-0378">Hydrolase</keyword>
<evidence type="ECO:0000256" key="1">
    <source>
        <dbReference type="ARBA" id="ARBA00002682"/>
    </source>
</evidence>
<reference evidence="8 9" key="1">
    <citation type="submission" date="2016-03" db="EMBL/GenBank/DDBJ databases">
        <title>Comparative genomics of Pseudogymnoascus destructans, the fungus causing white-nose syndrome of bats.</title>
        <authorList>
            <person name="Palmer J.M."/>
            <person name="Drees K.P."/>
            <person name="Foster J.T."/>
            <person name="Lindner D.L."/>
        </authorList>
    </citation>
    <scope>NUCLEOTIDE SEQUENCE [LARGE SCALE GENOMIC DNA]</scope>
    <source>
        <strain evidence="8 9">UAMH 10579</strain>
    </source>
</reference>
<dbReference type="InterPro" id="IPR002641">
    <property type="entry name" value="PNPLA_dom"/>
</dbReference>
<evidence type="ECO:0000256" key="4">
    <source>
        <dbReference type="ARBA" id="ARBA00023098"/>
    </source>
</evidence>
<evidence type="ECO:0000256" key="5">
    <source>
        <dbReference type="PROSITE-ProRule" id="PRU01161"/>
    </source>
</evidence>
<evidence type="ECO:0000313" key="9">
    <source>
        <dbReference type="Proteomes" id="UP000091956"/>
    </source>
</evidence>
<dbReference type="GO" id="GO:0006641">
    <property type="term" value="P:triglyceride metabolic process"/>
    <property type="evidence" value="ECO:0007669"/>
    <property type="project" value="UniProtKB-ARBA"/>
</dbReference>
<gene>
    <name evidence="8" type="ORF">VE01_03638</name>
</gene>
<dbReference type="Pfam" id="PF01734">
    <property type="entry name" value="Patatin"/>
    <property type="match status" value="1"/>
</dbReference>
<dbReference type="PROSITE" id="PS51635">
    <property type="entry name" value="PNPLA"/>
    <property type="match status" value="1"/>
</dbReference>
<keyword evidence="4 5" id="KW-0443">Lipid metabolism</keyword>
<dbReference type="RefSeq" id="XP_018132280.1">
    <property type="nucleotide sequence ID" value="XM_018273123.2"/>
</dbReference>
<dbReference type="GO" id="GO:0016042">
    <property type="term" value="P:lipid catabolic process"/>
    <property type="evidence" value="ECO:0007669"/>
    <property type="project" value="UniProtKB-UniRule"/>
</dbReference>
<dbReference type="CDD" id="cd07230">
    <property type="entry name" value="Pat_TGL4-5_like"/>
    <property type="match status" value="1"/>
</dbReference>
<dbReference type="InterPro" id="IPR050301">
    <property type="entry name" value="NTE"/>
</dbReference>
<dbReference type="AlphaFoldDB" id="A0A1B8GRU2"/>
<evidence type="ECO:0000256" key="6">
    <source>
        <dbReference type="SAM" id="MobiDB-lite"/>
    </source>
</evidence>
<dbReference type="PANTHER" id="PTHR14226">
    <property type="entry name" value="NEUROPATHY TARGET ESTERASE/SWISS CHEESE D.MELANOGASTER"/>
    <property type="match status" value="1"/>
</dbReference>
<dbReference type="OrthoDB" id="10049244at2759"/>
<feature type="region of interest" description="Disordered" evidence="6">
    <location>
        <begin position="579"/>
        <end position="601"/>
    </location>
</feature>
<comment type="function">
    <text evidence="1">Probable lipid hydrolase.</text>
</comment>
<feature type="short sequence motif" description="GXSXG" evidence="5">
    <location>
        <begin position="252"/>
        <end position="256"/>
    </location>
</feature>
<dbReference type="STRING" id="342668.A0A1B8GRU2"/>
<keyword evidence="9" id="KW-1185">Reference proteome</keyword>
<dbReference type="Proteomes" id="UP000091956">
    <property type="component" value="Unassembled WGS sequence"/>
</dbReference>
<dbReference type="SUPFAM" id="SSF52151">
    <property type="entry name" value="FabD/lysophospholipase-like"/>
    <property type="match status" value="1"/>
</dbReference>
<feature type="active site" description="Proton acceptor" evidence="5">
    <location>
        <position position="405"/>
    </location>
</feature>
<proteinExistence type="predicted"/>
<dbReference type="InterPro" id="IPR016035">
    <property type="entry name" value="Acyl_Trfase/lysoPLipase"/>
</dbReference>
<accession>A0A1B8GRU2</accession>
<name>A0A1B8GRU2_9PEZI</name>
<feature type="domain" description="PNPLA" evidence="7">
    <location>
        <begin position="221"/>
        <end position="418"/>
    </location>
</feature>
<dbReference type="Pfam" id="PF11815">
    <property type="entry name" value="DUF3336"/>
    <property type="match status" value="1"/>
</dbReference>
<organism evidence="8 9">
    <name type="scientific">Pseudogymnoascus verrucosus</name>
    <dbReference type="NCBI Taxonomy" id="342668"/>
    <lineage>
        <taxon>Eukaryota</taxon>
        <taxon>Fungi</taxon>
        <taxon>Dikarya</taxon>
        <taxon>Ascomycota</taxon>
        <taxon>Pezizomycotina</taxon>
        <taxon>Leotiomycetes</taxon>
        <taxon>Thelebolales</taxon>
        <taxon>Thelebolaceae</taxon>
        <taxon>Pseudogymnoascus</taxon>
    </lineage>
</organism>
<evidence type="ECO:0000256" key="3">
    <source>
        <dbReference type="ARBA" id="ARBA00022963"/>
    </source>
</evidence>
<evidence type="ECO:0000259" key="7">
    <source>
        <dbReference type="PROSITE" id="PS51635"/>
    </source>
</evidence>